<organism evidence="12 13">
    <name type="scientific">Cellulomonas iranensis</name>
    <dbReference type="NCBI Taxonomy" id="76862"/>
    <lineage>
        <taxon>Bacteria</taxon>
        <taxon>Bacillati</taxon>
        <taxon>Actinomycetota</taxon>
        <taxon>Actinomycetes</taxon>
        <taxon>Micrococcales</taxon>
        <taxon>Cellulomonadaceae</taxon>
        <taxon>Cellulomonas</taxon>
    </lineage>
</organism>
<feature type="transmembrane region" description="Helical" evidence="9">
    <location>
        <begin position="38"/>
        <end position="58"/>
    </location>
</feature>
<evidence type="ECO:0000256" key="9">
    <source>
        <dbReference type="SAM" id="Phobius"/>
    </source>
</evidence>
<dbReference type="Gene3D" id="3.30.565.10">
    <property type="entry name" value="Histidine kinase-like ATPase, C-terminal domain"/>
    <property type="match status" value="1"/>
</dbReference>
<dbReference type="PANTHER" id="PTHR24421:SF10">
    <property type="entry name" value="NITRATE_NITRITE SENSOR PROTEIN NARQ"/>
    <property type="match status" value="1"/>
</dbReference>
<dbReference type="InterPro" id="IPR050482">
    <property type="entry name" value="Sensor_HK_TwoCompSys"/>
</dbReference>
<dbReference type="EC" id="2.7.13.3" evidence="2"/>
<evidence type="ECO:0000256" key="8">
    <source>
        <dbReference type="ARBA" id="ARBA00023012"/>
    </source>
</evidence>
<dbReference type="InterPro" id="IPR003594">
    <property type="entry name" value="HATPase_dom"/>
</dbReference>
<dbReference type="SUPFAM" id="SSF55874">
    <property type="entry name" value="ATPase domain of HSP90 chaperone/DNA topoisomerase II/histidine kinase"/>
    <property type="match status" value="1"/>
</dbReference>
<evidence type="ECO:0000256" key="4">
    <source>
        <dbReference type="ARBA" id="ARBA00022679"/>
    </source>
</evidence>
<dbReference type="Proteomes" id="UP001240250">
    <property type="component" value="Unassembled WGS sequence"/>
</dbReference>
<proteinExistence type="predicted"/>
<reference evidence="12 13" key="1">
    <citation type="submission" date="2023-07" db="EMBL/GenBank/DDBJ databases">
        <title>Sequencing the genomes of 1000 actinobacteria strains.</title>
        <authorList>
            <person name="Klenk H.-P."/>
        </authorList>
    </citation>
    <scope>NUCLEOTIDE SEQUENCE [LARGE SCALE GENOMIC DNA]</scope>
    <source>
        <strain evidence="12 13">DSM 14785</strain>
    </source>
</reference>
<keyword evidence="9" id="KW-0812">Transmembrane</keyword>
<evidence type="ECO:0000313" key="12">
    <source>
        <dbReference type="EMBL" id="MDQ0426614.1"/>
    </source>
</evidence>
<feature type="domain" description="Signal transduction histidine kinase subgroup 3 dimerisation and phosphoacceptor" evidence="11">
    <location>
        <begin position="83"/>
        <end position="149"/>
    </location>
</feature>
<evidence type="ECO:0000313" key="13">
    <source>
        <dbReference type="Proteomes" id="UP001240250"/>
    </source>
</evidence>
<dbReference type="Gene3D" id="1.20.5.1930">
    <property type="match status" value="1"/>
</dbReference>
<comment type="caution">
    <text evidence="12">The sequence shown here is derived from an EMBL/GenBank/DDBJ whole genome shotgun (WGS) entry which is preliminary data.</text>
</comment>
<keyword evidence="7" id="KW-0067">ATP-binding</keyword>
<gene>
    <name evidence="12" type="ORF">JO380_002995</name>
</gene>
<feature type="transmembrane region" description="Helical" evidence="9">
    <location>
        <begin position="12"/>
        <end position="32"/>
    </location>
</feature>
<keyword evidence="6 12" id="KW-0418">Kinase</keyword>
<dbReference type="PANTHER" id="PTHR24421">
    <property type="entry name" value="NITRATE/NITRITE SENSOR PROTEIN NARX-RELATED"/>
    <property type="match status" value="1"/>
</dbReference>
<evidence type="ECO:0000256" key="5">
    <source>
        <dbReference type="ARBA" id="ARBA00022741"/>
    </source>
</evidence>
<sequence>MDTDRPIWRSRAWTAVAAAVGVVALVFATVGVEGPGSVAVAWTLAITVVGGATLSASLRLRDERRRYEDELAGWAAERAAQAERLRIARDLHDLASHGLGLITLRAAAARSVPGEAGAVERERALADIEHASRQTTDELRRMLTVLRSPGPAPLRPADTLADLPEVVEAAAAGVAAPTLEVDLDRLGDVAPLAELTVCAVVREALQNTVRHAGPTAVSVVVRREADDLVADVHDAGPEVGWEPRPGAGHGLAGLRERVAAAGGSLTAGPHGDGWAVRARVPAGGAA</sequence>
<dbReference type="CDD" id="cd16917">
    <property type="entry name" value="HATPase_UhpB-NarQ-NarX-like"/>
    <property type="match status" value="1"/>
</dbReference>
<keyword evidence="13" id="KW-1185">Reference proteome</keyword>
<dbReference type="InterPro" id="IPR036890">
    <property type="entry name" value="HATPase_C_sf"/>
</dbReference>
<evidence type="ECO:0000256" key="7">
    <source>
        <dbReference type="ARBA" id="ARBA00022840"/>
    </source>
</evidence>
<name>A0ABU0GMM2_9CELL</name>
<evidence type="ECO:0000259" key="10">
    <source>
        <dbReference type="Pfam" id="PF02518"/>
    </source>
</evidence>
<dbReference type="Pfam" id="PF02518">
    <property type="entry name" value="HATPase_c"/>
    <property type="match status" value="1"/>
</dbReference>
<evidence type="ECO:0000259" key="11">
    <source>
        <dbReference type="Pfam" id="PF07730"/>
    </source>
</evidence>
<dbReference type="Pfam" id="PF07730">
    <property type="entry name" value="HisKA_3"/>
    <property type="match status" value="1"/>
</dbReference>
<dbReference type="InterPro" id="IPR011712">
    <property type="entry name" value="Sig_transdc_His_kin_sub3_dim/P"/>
</dbReference>
<evidence type="ECO:0000256" key="1">
    <source>
        <dbReference type="ARBA" id="ARBA00000085"/>
    </source>
</evidence>
<accession>A0ABU0GMM2</accession>
<keyword evidence="8" id="KW-0902">Two-component regulatory system</keyword>
<keyword evidence="5" id="KW-0547">Nucleotide-binding</keyword>
<protein>
    <recommendedName>
        <fullName evidence="2">histidine kinase</fullName>
        <ecNumber evidence="2">2.7.13.3</ecNumber>
    </recommendedName>
</protein>
<keyword evidence="9" id="KW-1133">Transmembrane helix</keyword>
<evidence type="ECO:0000256" key="3">
    <source>
        <dbReference type="ARBA" id="ARBA00022553"/>
    </source>
</evidence>
<comment type="catalytic activity">
    <reaction evidence="1">
        <text>ATP + protein L-histidine = ADP + protein N-phospho-L-histidine.</text>
        <dbReference type="EC" id="2.7.13.3"/>
    </reaction>
</comment>
<evidence type="ECO:0000256" key="2">
    <source>
        <dbReference type="ARBA" id="ARBA00012438"/>
    </source>
</evidence>
<dbReference type="GO" id="GO:0016301">
    <property type="term" value="F:kinase activity"/>
    <property type="evidence" value="ECO:0007669"/>
    <property type="project" value="UniProtKB-KW"/>
</dbReference>
<keyword evidence="3" id="KW-0597">Phosphoprotein</keyword>
<dbReference type="RefSeq" id="WP_070320481.1">
    <property type="nucleotide sequence ID" value="NZ_JAUSVM010000001.1"/>
</dbReference>
<keyword evidence="9" id="KW-0472">Membrane</keyword>
<feature type="domain" description="Histidine kinase/HSP90-like ATPase" evidence="10">
    <location>
        <begin position="197"/>
        <end position="281"/>
    </location>
</feature>
<keyword evidence="4" id="KW-0808">Transferase</keyword>
<evidence type="ECO:0000256" key="6">
    <source>
        <dbReference type="ARBA" id="ARBA00022777"/>
    </source>
</evidence>
<dbReference type="EMBL" id="JAUSVM010000001">
    <property type="protein sequence ID" value="MDQ0426614.1"/>
    <property type="molecule type" value="Genomic_DNA"/>
</dbReference>